<accession>A0A0V8M138</accession>
<dbReference type="InterPro" id="IPR043991">
    <property type="entry name" value="Gp3-like"/>
</dbReference>
<dbReference type="Pfam" id="PF18897">
    <property type="entry name" value="Gp3-like"/>
    <property type="match status" value="1"/>
</dbReference>
<evidence type="ECO:0000313" key="1">
    <source>
        <dbReference type="EMBL" id="KSV17249.1"/>
    </source>
</evidence>
<comment type="caution">
    <text evidence="1">The sequence shown here is derived from an EMBL/GenBank/DDBJ whole genome shotgun (WGS) entry which is preliminary data.</text>
</comment>
<dbReference type="Proteomes" id="UP000053577">
    <property type="component" value="Unassembled WGS sequence"/>
</dbReference>
<reference evidence="1 2" key="1">
    <citation type="journal article" date="2015" name="Sci. Rep.">
        <title>A comparative genomics and reductive dehalogenase gene transcription study of two chloroethene-respiring bacteria, Dehalococcoides mccartyi strains MB and 11a.</title>
        <authorList>
            <person name="Low A."/>
            <person name="Shen Z."/>
            <person name="Cheng D."/>
            <person name="Rogers M.J."/>
            <person name="Lee P.K."/>
            <person name="He J."/>
        </authorList>
    </citation>
    <scope>NUCLEOTIDE SEQUENCE [LARGE SCALE GENOMIC DNA]</scope>
    <source>
        <strain evidence="1 2">MB</strain>
    </source>
</reference>
<evidence type="ECO:0000313" key="2">
    <source>
        <dbReference type="Proteomes" id="UP000053577"/>
    </source>
</evidence>
<sequence length="334" mass="37863">MAIKGVSEVVRLPRLGKIRLGIKQEGDSGQMYPTPTDYFVCPDEVNKVFGDKPKELKIMFPTEDDSQWATQHLKCYSTTRGLICRGDGEMAIARIDITNGRIATRETSDTDLREMPCNPETCTLYQQARCRRVMSLQFLIPDCPGFGVYQLNTSSFYSIVNINSSIKLIRGICQRISMIPLSLKLIPQGVCPEGRPKIVHVLSLTTNYTLAEIQKYAQTPPGQVLILPPPDPEAPDDLFPQEILEQETHCPINAIPTAEEALLQVWCKVKRQLKKREVQSAQVSLWFDQFHNEEVNLNDFEAAVPPAKFTIEMLSHFYDALVAYEEKLKQEQQD</sequence>
<dbReference type="PATRIC" id="fig|61435.5.peg.1490"/>
<protein>
    <submittedName>
        <fullName evidence="1">Uncharacterized protein</fullName>
    </submittedName>
</protein>
<name>A0A0V8M138_9CHLR</name>
<gene>
    <name evidence="1" type="ORF">DA01_07585</name>
</gene>
<dbReference type="AlphaFoldDB" id="A0A0V8M138"/>
<dbReference type="EMBL" id="JGYD01000025">
    <property type="protein sequence ID" value="KSV17249.1"/>
    <property type="molecule type" value="Genomic_DNA"/>
</dbReference>
<organism evidence="1 2">
    <name type="scientific">Dehalococcoides mccartyi</name>
    <dbReference type="NCBI Taxonomy" id="61435"/>
    <lineage>
        <taxon>Bacteria</taxon>
        <taxon>Bacillati</taxon>
        <taxon>Chloroflexota</taxon>
        <taxon>Dehalococcoidia</taxon>
        <taxon>Dehalococcoidales</taxon>
        <taxon>Dehalococcoidaceae</taxon>
        <taxon>Dehalococcoides</taxon>
    </lineage>
</organism>
<dbReference type="OrthoDB" id="1443745at2"/>
<proteinExistence type="predicted"/>